<dbReference type="PANTHER" id="PTHR43744">
    <property type="entry name" value="ABC TRANSPORTER PERMEASE PROTEIN MG189-RELATED-RELATED"/>
    <property type="match status" value="1"/>
</dbReference>
<keyword evidence="6 7" id="KW-0472">Membrane</keyword>
<feature type="transmembrane region" description="Helical" evidence="7">
    <location>
        <begin position="110"/>
        <end position="131"/>
    </location>
</feature>
<reference evidence="9 10" key="1">
    <citation type="submission" date="2019-02" db="EMBL/GenBank/DDBJ databases">
        <title>Paenibacillus sp. nov., isolated from surface-sterilized tissue of Thalictrum simplex L.</title>
        <authorList>
            <person name="Tuo L."/>
        </authorList>
    </citation>
    <scope>NUCLEOTIDE SEQUENCE [LARGE SCALE GENOMIC DNA]</scope>
    <source>
        <strain evidence="9 10">N2SHLJ1</strain>
    </source>
</reference>
<sequence length="293" mass="32956">MSFVYKKRLTLFDYANYSLLTLISVVCIFPIFYLVMVSLTSKDVYVPFQFHIWPQKMSLDAYTYILSTKSFLTALKNTVFVTVVGTLLNLLFTFTMAYGLTEKNMPYRGLIMGIVVLTLVFNPGIIPNYLLVKNLGLLNSFWALIWPALTNAWSLIVVKSFLDSIPSELRESAKIDGCTDIGVFMRIILPLSMPAIAAFTLFFAIAHWNTYFNAILYLTDTNKWTLQVLVKTMVLDASSNMTGNMAASTDDQVLPQETVRLASVVLAMLPILIVYPFLQRHFAKGVMLGSVKG</sequence>
<comment type="similarity">
    <text evidence="7">Belongs to the binding-protein-dependent transport system permease family.</text>
</comment>
<dbReference type="GO" id="GO:0055085">
    <property type="term" value="P:transmembrane transport"/>
    <property type="evidence" value="ECO:0007669"/>
    <property type="project" value="InterPro"/>
</dbReference>
<gene>
    <name evidence="9" type="ORF">EYB31_29770</name>
</gene>
<evidence type="ECO:0000256" key="3">
    <source>
        <dbReference type="ARBA" id="ARBA00022475"/>
    </source>
</evidence>
<evidence type="ECO:0000259" key="8">
    <source>
        <dbReference type="PROSITE" id="PS50928"/>
    </source>
</evidence>
<dbReference type="OrthoDB" id="2564492at2"/>
<evidence type="ECO:0000256" key="4">
    <source>
        <dbReference type="ARBA" id="ARBA00022692"/>
    </source>
</evidence>
<protein>
    <submittedName>
        <fullName evidence="9">Carbohydrate ABC transporter permease</fullName>
    </submittedName>
</protein>
<comment type="caution">
    <text evidence="9">The sequence shown here is derived from an EMBL/GenBank/DDBJ whole genome shotgun (WGS) entry which is preliminary data.</text>
</comment>
<keyword evidence="3" id="KW-1003">Cell membrane</keyword>
<evidence type="ECO:0000256" key="1">
    <source>
        <dbReference type="ARBA" id="ARBA00004651"/>
    </source>
</evidence>
<accession>A0A4Q9DKB2</accession>
<dbReference type="InterPro" id="IPR035906">
    <property type="entry name" value="MetI-like_sf"/>
</dbReference>
<dbReference type="Gene3D" id="1.10.3720.10">
    <property type="entry name" value="MetI-like"/>
    <property type="match status" value="1"/>
</dbReference>
<evidence type="ECO:0000256" key="5">
    <source>
        <dbReference type="ARBA" id="ARBA00022989"/>
    </source>
</evidence>
<keyword evidence="5 7" id="KW-1133">Transmembrane helix</keyword>
<keyword evidence="4 7" id="KW-0812">Transmembrane</keyword>
<evidence type="ECO:0000256" key="6">
    <source>
        <dbReference type="ARBA" id="ARBA00023136"/>
    </source>
</evidence>
<evidence type="ECO:0000256" key="7">
    <source>
        <dbReference type="RuleBase" id="RU363032"/>
    </source>
</evidence>
<dbReference type="EMBL" id="SIRE01000025">
    <property type="protein sequence ID" value="TBL71568.1"/>
    <property type="molecule type" value="Genomic_DNA"/>
</dbReference>
<dbReference type="PROSITE" id="PS50928">
    <property type="entry name" value="ABC_TM1"/>
    <property type="match status" value="1"/>
</dbReference>
<dbReference type="PANTHER" id="PTHR43744:SF9">
    <property type="entry name" value="POLYGALACTURONAN_RHAMNOGALACTURONAN TRANSPORT SYSTEM PERMEASE PROTEIN YTCP"/>
    <property type="match status" value="1"/>
</dbReference>
<dbReference type="CDD" id="cd06261">
    <property type="entry name" value="TM_PBP2"/>
    <property type="match status" value="1"/>
</dbReference>
<organism evidence="9 10">
    <name type="scientific">Paenibacillus thalictri</name>
    <dbReference type="NCBI Taxonomy" id="2527873"/>
    <lineage>
        <taxon>Bacteria</taxon>
        <taxon>Bacillati</taxon>
        <taxon>Bacillota</taxon>
        <taxon>Bacilli</taxon>
        <taxon>Bacillales</taxon>
        <taxon>Paenibacillaceae</taxon>
        <taxon>Paenibacillus</taxon>
    </lineage>
</organism>
<dbReference type="InterPro" id="IPR000515">
    <property type="entry name" value="MetI-like"/>
</dbReference>
<feature type="transmembrane region" description="Helical" evidence="7">
    <location>
        <begin position="183"/>
        <end position="208"/>
    </location>
</feature>
<evidence type="ECO:0000313" key="9">
    <source>
        <dbReference type="EMBL" id="TBL71568.1"/>
    </source>
</evidence>
<keyword evidence="10" id="KW-1185">Reference proteome</keyword>
<feature type="transmembrane region" description="Helical" evidence="7">
    <location>
        <begin position="79"/>
        <end position="98"/>
    </location>
</feature>
<feature type="transmembrane region" description="Helical" evidence="7">
    <location>
        <begin position="259"/>
        <end position="278"/>
    </location>
</feature>
<feature type="transmembrane region" description="Helical" evidence="7">
    <location>
        <begin position="143"/>
        <end position="162"/>
    </location>
</feature>
<dbReference type="GO" id="GO:0005886">
    <property type="term" value="C:plasma membrane"/>
    <property type="evidence" value="ECO:0007669"/>
    <property type="project" value="UniProtKB-SubCell"/>
</dbReference>
<proteinExistence type="inferred from homology"/>
<dbReference type="Pfam" id="PF00528">
    <property type="entry name" value="BPD_transp_1"/>
    <property type="match status" value="1"/>
</dbReference>
<dbReference type="Proteomes" id="UP000293142">
    <property type="component" value="Unassembled WGS sequence"/>
</dbReference>
<dbReference type="SUPFAM" id="SSF161098">
    <property type="entry name" value="MetI-like"/>
    <property type="match status" value="1"/>
</dbReference>
<evidence type="ECO:0000313" key="10">
    <source>
        <dbReference type="Proteomes" id="UP000293142"/>
    </source>
</evidence>
<name>A0A4Q9DKB2_9BACL</name>
<feature type="transmembrane region" description="Helical" evidence="7">
    <location>
        <begin position="12"/>
        <end position="35"/>
    </location>
</feature>
<evidence type="ECO:0000256" key="2">
    <source>
        <dbReference type="ARBA" id="ARBA00022448"/>
    </source>
</evidence>
<comment type="subcellular location">
    <subcellularLocation>
        <location evidence="1 7">Cell membrane</location>
        <topology evidence="1 7">Multi-pass membrane protein</topology>
    </subcellularLocation>
</comment>
<feature type="domain" description="ABC transmembrane type-1" evidence="8">
    <location>
        <begin position="75"/>
        <end position="278"/>
    </location>
</feature>
<keyword evidence="2 7" id="KW-0813">Transport</keyword>
<dbReference type="RefSeq" id="WP_131017145.1">
    <property type="nucleotide sequence ID" value="NZ_SIRE01000025.1"/>
</dbReference>
<dbReference type="AlphaFoldDB" id="A0A4Q9DKB2"/>